<name>A0A9X1JYE1_9FLAO</name>
<sequence>MKPKIIYVAGDGRSGSTLLDSILSNIEGSVSVGECHRFWVRFYEKETLCGCGEKIEKCTLWSKIDKKLHQKFPDYDSEYIKQKVKEIQYFKNFKKIPKLLQTKEWQYFAEIVIYFYNQIAETSQSNIIIDSSKSIGWCYFLQNTGAFDLRIIHLERNLASVANSWKKKMLLPEYYDKDVFMPQKTNKVILKSWIKIKVLALDLKKNNCFMFLKYESFCQKPEFWLTKIKEFVGEPFDITEFIMIPTHSIGGNPMRSGSNKKIVISNKKVDLHHLNFFEKIFFKSSSIIAKTFIR</sequence>
<comment type="caution">
    <text evidence="2">The sequence shown here is derived from an EMBL/GenBank/DDBJ whole genome shotgun (WGS) entry which is preliminary data.</text>
</comment>
<dbReference type="GO" id="GO:0008146">
    <property type="term" value="F:sulfotransferase activity"/>
    <property type="evidence" value="ECO:0007669"/>
    <property type="project" value="InterPro"/>
</dbReference>
<evidence type="ECO:0000313" key="3">
    <source>
        <dbReference type="Proteomes" id="UP001138686"/>
    </source>
</evidence>
<organism evidence="2 3">
    <name type="scientific">Halomarinibacterium sedimenti</name>
    <dbReference type="NCBI Taxonomy" id="2857106"/>
    <lineage>
        <taxon>Bacteria</taxon>
        <taxon>Pseudomonadati</taxon>
        <taxon>Bacteroidota</taxon>
        <taxon>Flavobacteriia</taxon>
        <taxon>Flavobacteriales</taxon>
        <taxon>Flavobacteriaceae</taxon>
        <taxon>Halomarinibacterium</taxon>
    </lineage>
</organism>
<gene>
    <name evidence="2" type="ORF">KXJ69_04955</name>
</gene>
<dbReference type="EMBL" id="JAHWDP010000002">
    <property type="protein sequence ID" value="MBW2937442.1"/>
    <property type="molecule type" value="Genomic_DNA"/>
</dbReference>
<dbReference type="InterPro" id="IPR000863">
    <property type="entry name" value="Sulfotransferase_dom"/>
</dbReference>
<feature type="domain" description="Sulfotransferase" evidence="1">
    <location>
        <begin position="8"/>
        <end position="277"/>
    </location>
</feature>
<keyword evidence="3" id="KW-1185">Reference proteome</keyword>
<evidence type="ECO:0000259" key="1">
    <source>
        <dbReference type="Pfam" id="PF00685"/>
    </source>
</evidence>
<dbReference type="Proteomes" id="UP001138686">
    <property type="component" value="Unassembled WGS sequence"/>
</dbReference>
<evidence type="ECO:0000313" key="2">
    <source>
        <dbReference type="EMBL" id="MBW2937442.1"/>
    </source>
</evidence>
<protein>
    <submittedName>
        <fullName evidence="2">Sulfotransferase</fullName>
    </submittedName>
</protein>
<accession>A0A9X1JYE1</accession>
<dbReference type="RefSeq" id="WP_219051868.1">
    <property type="nucleotide sequence ID" value="NZ_JAHWDP010000002.1"/>
</dbReference>
<dbReference type="AlphaFoldDB" id="A0A9X1JYE1"/>
<proteinExistence type="predicted"/>
<reference evidence="2" key="1">
    <citation type="submission" date="2021-07" db="EMBL/GenBank/DDBJ databases">
        <title>Aureisphaera sp. CAU 1614 isolated from sea sediment.</title>
        <authorList>
            <person name="Kim W."/>
        </authorList>
    </citation>
    <scope>NUCLEOTIDE SEQUENCE</scope>
    <source>
        <strain evidence="2">CAU 1614</strain>
    </source>
</reference>
<dbReference type="Pfam" id="PF00685">
    <property type="entry name" value="Sulfotransfer_1"/>
    <property type="match status" value="1"/>
</dbReference>